<evidence type="ECO:0000313" key="2">
    <source>
        <dbReference type="Proteomes" id="UP000593568"/>
    </source>
</evidence>
<reference evidence="1 2" key="1">
    <citation type="journal article" date="2019" name="Genome Biol. Evol.">
        <title>Insights into the evolution of the New World diploid cottons (Gossypium, subgenus Houzingenia) based on genome sequencing.</title>
        <authorList>
            <person name="Grover C.E."/>
            <person name="Arick M.A. 2nd"/>
            <person name="Thrash A."/>
            <person name="Conover J.L."/>
            <person name="Sanders W.S."/>
            <person name="Peterson D.G."/>
            <person name="Frelichowski J.E."/>
            <person name="Scheffler J.A."/>
            <person name="Scheffler B.E."/>
            <person name="Wendel J.F."/>
        </authorList>
    </citation>
    <scope>NUCLEOTIDE SEQUENCE [LARGE SCALE GENOMIC DNA]</scope>
    <source>
        <strain evidence="1">8</strain>
        <tissue evidence="1">Leaf</tissue>
    </source>
</reference>
<dbReference type="Proteomes" id="UP000593568">
    <property type="component" value="Unassembled WGS sequence"/>
</dbReference>
<proteinExistence type="predicted"/>
<accession>A0A7J9DWF4</accession>
<organism evidence="1 2">
    <name type="scientific">Gossypium trilobum</name>
    <dbReference type="NCBI Taxonomy" id="34281"/>
    <lineage>
        <taxon>Eukaryota</taxon>
        <taxon>Viridiplantae</taxon>
        <taxon>Streptophyta</taxon>
        <taxon>Embryophyta</taxon>
        <taxon>Tracheophyta</taxon>
        <taxon>Spermatophyta</taxon>
        <taxon>Magnoliopsida</taxon>
        <taxon>eudicotyledons</taxon>
        <taxon>Gunneridae</taxon>
        <taxon>Pentapetalae</taxon>
        <taxon>rosids</taxon>
        <taxon>malvids</taxon>
        <taxon>Malvales</taxon>
        <taxon>Malvaceae</taxon>
        <taxon>Malvoideae</taxon>
        <taxon>Gossypium</taxon>
    </lineage>
</organism>
<evidence type="ECO:0000313" key="1">
    <source>
        <dbReference type="EMBL" id="MBA0765031.1"/>
    </source>
</evidence>
<gene>
    <name evidence="1" type="ORF">Gotri_014294</name>
</gene>
<sequence>MADLFTISITEPDLVRGLPFLLIPTDWIKNNS</sequence>
<protein>
    <submittedName>
        <fullName evidence="1">Uncharacterized protein</fullName>
    </submittedName>
</protein>
<dbReference type="AlphaFoldDB" id="A0A7J9DWF4"/>
<comment type="caution">
    <text evidence="1">The sequence shown here is derived from an EMBL/GenBank/DDBJ whole genome shotgun (WGS) entry which is preliminary data.</text>
</comment>
<name>A0A7J9DWF4_9ROSI</name>
<keyword evidence="2" id="KW-1185">Reference proteome</keyword>
<dbReference type="EMBL" id="JABEZW010000005">
    <property type="protein sequence ID" value="MBA0765031.1"/>
    <property type="molecule type" value="Genomic_DNA"/>
</dbReference>